<dbReference type="Pfam" id="PF00931">
    <property type="entry name" value="NB-ARC"/>
    <property type="match status" value="1"/>
</dbReference>
<dbReference type="Pfam" id="PF03704">
    <property type="entry name" value="BTAD"/>
    <property type="match status" value="1"/>
</dbReference>
<evidence type="ECO:0000259" key="3">
    <source>
        <dbReference type="SMART" id="SM01043"/>
    </source>
</evidence>
<evidence type="ECO:0008006" key="6">
    <source>
        <dbReference type="Google" id="ProtNLM"/>
    </source>
</evidence>
<proteinExistence type="predicted"/>
<feature type="domain" description="Bacterial transcriptional activator" evidence="3">
    <location>
        <begin position="1"/>
        <end position="110"/>
    </location>
</feature>
<dbReference type="Proteomes" id="UP001515943">
    <property type="component" value="Unassembled WGS sequence"/>
</dbReference>
<dbReference type="Gene3D" id="1.25.40.10">
    <property type="entry name" value="Tetratricopeptide repeat domain"/>
    <property type="match status" value="1"/>
</dbReference>
<name>A0ABX1FXH8_9PSEU</name>
<gene>
    <name evidence="4" type="ORF">FXN61_46535</name>
</gene>
<feature type="region of interest" description="Disordered" evidence="1">
    <location>
        <begin position="105"/>
        <end position="138"/>
    </location>
</feature>
<dbReference type="InterPro" id="IPR027417">
    <property type="entry name" value="P-loop_NTPase"/>
</dbReference>
<reference evidence="4 5" key="1">
    <citation type="submission" date="2019-08" db="EMBL/GenBank/DDBJ databases">
        <title>Lentzea from Indian Himalayas.</title>
        <authorList>
            <person name="Mandal S."/>
            <person name="Mallick Gupta A."/>
            <person name="Maiti P.K."/>
            <person name="Sarkar J."/>
            <person name="Mandal S."/>
        </authorList>
    </citation>
    <scope>NUCLEOTIDE SEQUENCE [LARGE SCALE GENOMIC DNA]</scope>
    <source>
        <strain evidence="4 5">PSKA42</strain>
    </source>
</reference>
<dbReference type="CDD" id="cd15831">
    <property type="entry name" value="BTAD"/>
    <property type="match status" value="1"/>
</dbReference>
<dbReference type="Gene3D" id="1.10.8.430">
    <property type="entry name" value="Helical domain of apoptotic protease-activating factors"/>
    <property type="match status" value="1"/>
</dbReference>
<dbReference type="PANTHER" id="PTHR47691">
    <property type="entry name" value="REGULATOR-RELATED"/>
    <property type="match status" value="1"/>
</dbReference>
<evidence type="ECO:0000313" key="4">
    <source>
        <dbReference type="EMBL" id="NKE63774.1"/>
    </source>
</evidence>
<dbReference type="InterPro" id="IPR005158">
    <property type="entry name" value="BTAD"/>
</dbReference>
<dbReference type="Gene3D" id="3.40.50.300">
    <property type="entry name" value="P-loop containing nucleotide triphosphate hydrolases"/>
    <property type="match status" value="1"/>
</dbReference>
<protein>
    <recommendedName>
        <fullName evidence="6">NB-ARC domain-containing protein</fullName>
    </recommendedName>
</protein>
<dbReference type="InterPro" id="IPR002182">
    <property type="entry name" value="NB-ARC"/>
</dbReference>
<evidence type="ECO:0000256" key="1">
    <source>
        <dbReference type="SAM" id="MobiDB-lite"/>
    </source>
</evidence>
<dbReference type="SMART" id="SM00382">
    <property type="entry name" value="AAA"/>
    <property type="match status" value="1"/>
</dbReference>
<feature type="domain" description="AAA+ ATPase" evidence="2">
    <location>
        <begin position="170"/>
        <end position="322"/>
    </location>
</feature>
<dbReference type="PRINTS" id="PR00364">
    <property type="entry name" value="DISEASERSIST"/>
</dbReference>
<dbReference type="SMART" id="SM01043">
    <property type="entry name" value="BTAD"/>
    <property type="match status" value="1"/>
</dbReference>
<organism evidence="4 5">
    <name type="scientific">Lentzea indica</name>
    <dbReference type="NCBI Taxonomy" id="2604800"/>
    <lineage>
        <taxon>Bacteria</taxon>
        <taxon>Bacillati</taxon>
        <taxon>Actinomycetota</taxon>
        <taxon>Actinomycetes</taxon>
        <taxon>Pseudonocardiales</taxon>
        <taxon>Pseudonocardiaceae</taxon>
        <taxon>Lentzea</taxon>
    </lineage>
</organism>
<comment type="caution">
    <text evidence="4">The sequence shown here is derived from an EMBL/GenBank/DDBJ whole genome shotgun (WGS) entry which is preliminary data.</text>
</comment>
<evidence type="ECO:0000313" key="5">
    <source>
        <dbReference type="Proteomes" id="UP001515943"/>
    </source>
</evidence>
<evidence type="ECO:0000259" key="2">
    <source>
        <dbReference type="SMART" id="SM00382"/>
    </source>
</evidence>
<keyword evidence="5" id="KW-1185">Reference proteome</keyword>
<dbReference type="InterPro" id="IPR011990">
    <property type="entry name" value="TPR-like_helical_dom_sf"/>
</dbReference>
<sequence>MARDRIGRCAGHLGGERTRAARRTAPRCLGGQRGRRLATGRGEALVAELTTAVAEQPLRERLRGQLMLALCQAGRQADALECYQEGRRVLLDELGLEPGQALRGAHEQVLRSGSEQEPPAAEGEQPEEEAAEPPQIVRTPSQLPFDIADFTGRVVEVAALRRRLSEEATGSRLCAVYGKPGAGKSTLAMHVAHRVREHFPDGQLYASLRGVRTVRADPAEVLAGFLRALGVADSAIPEEQDERARLYRTMLADRRILVVLDDAFDEGQVRPLLPGGHTSAALVTSRERLGALSGATQLDLHVLTDDEALQLLDKVVGDGRVPAEQEAAREIVRLCGGLPLAVRIAGARLAARSRWRVSRMVDRLRVQHRVLQELSIGDLEVRGSSR</sequence>
<dbReference type="PANTHER" id="PTHR47691:SF3">
    <property type="entry name" value="HTH-TYPE TRANSCRIPTIONAL REGULATOR RV0890C-RELATED"/>
    <property type="match status" value="1"/>
</dbReference>
<dbReference type="EMBL" id="VSRL01000419">
    <property type="protein sequence ID" value="NKE63774.1"/>
    <property type="molecule type" value="Genomic_DNA"/>
</dbReference>
<dbReference type="InterPro" id="IPR042197">
    <property type="entry name" value="Apaf_helical"/>
</dbReference>
<dbReference type="SUPFAM" id="SSF48452">
    <property type="entry name" value="TPR-like"/>
    <property type="match status" value="1"/>
</dbReference>
<accession>A0ABX1FXH8</accession>
<dbReference type="InterPro" id="IPR003593">
    <property type="entry name" value="AAA+_ATPase"/>
</dbReference>
<dbReference type="SUPFAM" id="SSF52540">
    <property type="entry name" value="P-loop containing nucleoside triphosphate hydrolases"/>
    <property type="match status" value="1"/>
</dbReference>